<evidence type="ECO:0000256" key="2">
    <source>
        <dbReference type="ARBA" id="ARBA00022448"/>
    </source>
</evidence>
<feature type="signal peptide" evidence="8">
    <location>
        <begin position="1"/>
        <end position="21"/>
    </location>
</feature>
<dbReference type="SUPFAM" id="SSF56935">
    <property type="entry name" value="Porins"/>
    <property type="match status" value="1"/>
</dbReference>
<accession>A0A4V1N0G6</accession>
<dbReference type="Gene3D" id="2.40.170.20">
    <property type="entry name" value="TonB-dependent receptor, beta-barrel domain"/>
    <property type="match status" value="1"/>
</dbReference>
<feature type="domain" description="TonB-dependent receptor plug" evidence="9">
    <location>
        <begin position="117"/>
        <end position="238"/>
    </location>
</feature>
<dbReference type="InterPro" id="IPR012910">
    <property type="entry name" value="Plug_dom"/>
</dbReference>
<proteinExistence type="inferred from homology"/>
<protein>
    <submittedName>
        <fullName evidence="10">SusC/RagA family TonB-linked outer membrane protein</fullName>
    </submittedName>
</protein>
<dbReference type="InterPro" id="IPR023996">
    <property type="entry name" value="TonB-dep_OMP_SusC/RagA"/>
</dbReference>
<evidence type="ECO:0000259" key="9">
    <source>
        <dbReference type="Pfam" id="PF07715"/>
    </source>
</evidence>
<dbReference type="InterPro" id="IPR037066">
    <property type="entry name" value="Plug_dom_sf"/>
</dbReference>
<dbReference type="OrthoDB" id="9768177at2"/>
<dbReference type="Gene3D" id="2.170.130.10">
    <property type="entry name" value="TonB-dependent receptor, plug domain"/>
    <property type="match status" value="1"/>
</dbReference>
<dbReference type="PROSITE" id="PS52016">
    <property type="entry name" value="TONB_DEPENDENT_REC_3"/>
    <property type="match status" value="1"/>
</dbReference>
<dbReference type="EMBL" id="SAXA01000002">
    <property type="protein sequence ID" value="RXQ96753.1"/>
    <property type="molecule type" value="Genomic_DNA"/>
</dbReference>
<dbReference type="InterPro" id="IPR036942">
    <property type="entry name" value="Beta-barrel_TonB_sf"/>
</dbReference>
<dbReference type="AlphaFoldDB" id="A0A4V1N0G6"/>
<organism evidence="10 11">
    <name type="scientific">Ancylomarina salipaludis</name>
    <dbReference type="NCBI Taxonomy" id="2501299"/>
    <lineage>
        <taxon>Bacteria</taxon>
        <taxon>Pseudomonadati</taxon>
        <taxon>Bacteroidota</taxon>
        <taxon>Bacteroidia</taxon>
        <taxon>Marinilabiliales</taxon>
        <taxon>Marinifilaceae</taxon>
        <taxon>Ancylomarina</taxon>
    </lineage>
</organism>
<dbReference type="GO" id="GO:0009279">
    <property type="term" value="C:cell outer membrane"/>
    <property type="evidence" value="ECO:0007669"/>
    <property type="project" value="UniProtKB-SubCell"/>
</dbReference>
<keyword evidence="2 7" id="KW-0813">Transport</keyword>
<keyword evidence="6 7" id="KW-0998">Cell outer membrane</keyword>
<keyword evidence="8" id="KW-0732">Signal</keyword>
<dbReference type="Gene3D" id="2.60.40.1120">
    <property type="entry name" value="Carboxypeptidase-like, regulatory domain"/>
    <property type="match status" value="1"/>
</dbReference>
<evidence type="ECO:0000256" key="3">
    <source>
        <dbReference type="ARBA" id="ARBA00022452"/>
    </source>
</evidence>
<keyword evidence="11" id="KW-1185">Reference proteome</keyword>
<dbReference type="NCBIfam" id="TIGR04056">
    <property type="entry name" value="OMP_RagA_SusC"/>
    <property type="match status" value="1"/>
</dbReference>
<sequence>MKKKLFSMLVLCLIGLQSVLAQSREVSGIVTSADDGLSIPGVSVIIKGTTIGTTTDFDGKYTISVPEEGQTLVFSFVGMKKVELPANSEVINLVMESESIGMNEVVVTAMGIEKSAKAVTYAVSNVGGDQAAQKSEPDVLRALQGKIPGVSIDGASSVAGSPTRIVIRGASSFKGNNQPLFVVDGIPYSNDQVSGSLQSGSVSQSPLSTLDPNNIESVNVLKGAAASALYGSRAANGVVIIQTKTGNSKGTKKGLNININSSYSIEKVASLPNYQNTYGSGGEFEAANYYGTWGARFDSVDKLVYTDAWEKAYPGEYTAEMDYKAYPNNVKDLFRIGSVLDNSISINGGDQDANIAISLSDMRQKSYIPHSDYNRQSISLGGNTRLENGLKLGGTFSYTTSERNSPLLGDAGSFQRILYSGRGWNTSLPFEGPNGENLAFKPEDNPEWSWKYNTNNEVLDRMVAGFNAAYDINSWLSVSYNLGVNTLFKSTKNVMEIGSTREPQGSLYNKNYKNQEIESLLMFRVKKKINSDLNFRANIGHNANIQKYTSLTGSGEPIIIKGIYQLDNVTDKSADSYESHKRMSALLGEFTFEYKNYLFLTLTGRNDWSSSLPVKNNSFFYPSVSSSFVFSDALNLDSNILTSGLIRASWAKVGNDVDAHELDTPYLTNFANNGYVGSVRYTGFPFNGQNMHTLSNTTVDPNLSPEFTEEYELGTNLEFFGGKAILDATVYYRSTTDQIAEVNLPAEAGFTSYLTNFGEMVNKGVELGLNVTPIQNENFSWNVFASFSKNISEVKELTEGLTEMNIRNLYSGGIHSYMMVGQAYGVFRGYGPARDNEGNILIDPKSGLMIKSNEQTILGDPNPDFKLGITNTFKYKDLSLSFVIDYKKGGDLYSTTIPTLLGRGVTKDTEDRERTHVIPGVLGNPDTATAILDVDGNTVPNNIQITTNEAYFGTGGIGSNAYDELKVYDATVFRLREVALSYSMPEKYYSKLGLSGLRFGLTARNLFFFAPGVPKHSNFDPEVNTFGSSNNQGMEFGAAPSVRRFGVNVNLTF</sequence>
<dbReference type="Proteomes" id="UP000289703">
    <property type="component" value="Unassembled WGS sequence"/>
</dbReference>
<evidence type="ECO:0000256" key="6">
    <source>
        <dbReference type="ARBA" id="ARBA00023237"/>
    </source>
</evidence>
<dbReference type="InterPro" id="IPR008969">
    <property type="entry name" value="CarboxyPept-like_regulatory"/>
</dbReference>
<comment type="caution">
    <text evidence="10">The sequence shown here is derived from an EMBL/GenBank/DDBJ whole genome shotgun (WGS) entry which is preliminary data.</text>
</comment>
<evidence type="ECO:0000313" key="11">
    <source>
        <dbReference type="Proteomes" id="UP000289703"/>
    </source>
</evidence>
<keyword evidence="4 7" id="KW-0812">Transmembrane</keyword>
<dbReference type="NCBIfam" id="TIGR04057">
    <property type="entry name" value="SusC_RagA_signa"/>
    <property type="match status" value="1"/>
</dbReference>
<evidence type="ECO:0000256" key="4">
    <source>
        <dbReference type="ARBA" id="ARBA00022692"/>
    </source>
</evidence>
<name>A0A4V1N0G6_9BACT</name>
<dbReference type="InterPro" id="IPR023997">
    <property type="entry name" value="TonB-dep_OMP_SusC/RagA_CS"/>
</dbReference>
<comment type="similarity">
    <text evidence="7">Belongs to the TonB-dependent receptor family.</text>
</comment>
<evidence type="ECO:0000256" key="1">
    <source>
        <dbReference type="ARBA" id="ARBA00004571"/>
    </source>
</evidence>
<evidence type="ECO:0000256" key="7">
    <source>
        <dbReference type="PROSITE-ProRule" id="PRU01360"/>
    </source>
</evidence>
<feature type="chain" id="PRO_5020783390" evidence="8">
    <location>
        <begin position="22"/>
        <end position="1053"/>
    </location>
</feature>
<keyword evidence="3 7" id="KW-1134">Transmembrane beta strand</keyword>
<reference evidence="10 11" key="1">
    <citation type="submission" date="2019-01" db="EMBL/GenBank/DDBJ databases">
        <title>Ancylomarina salipaludis sp. nov., isolated from a salt marsh.</title>
        <authorList>
            <person name="Yoon J.-H."/>
        </authorList>
    </citation>
    <scope>NUCLEOTIDE SEQUENCE [LARGE SCALE GENOMIC DNA]</scope>
    <source>
        <strain evidence="10 11">SHSM-M15</strain>
    </source>
</reference>
<dbReference type="InterPro" id="IPR039426">
    <property type="entry name" value="TonB-dep_rcpt-like"/>
</dbReference>
<evidence type="ECO:0000256" key="8">
    <source>
        <dbReference type="SAM" id="SignalP"/>
    </source>
</evidence>
<dbReference type="SUPFAM" id="SSF49464">
    <property type="entry name" value="Carboxypeptidase regulatory domain-like"/>
    <property type="match status" value="1"/>
</dbReference>
<dbReference type="Pfam" id="PF07715">
    <property type="entry name" value="Plug"/>
    <property type="match status" value="1"/>
</dbReference>
<evidence type="ECO:0000313" key="10">
    <source>
        <dbReference type="EMBL" id="RXQ96753.1"/>
    </source>
</evidence>
<dbReference type="RefSeq" id="WP_129253059.1">
    <property type="nucleotide sequence ID" value="NZ_SAXA01000002.1"/>
</dbReference>
<comment type="subcellular location">
    <subcellularLocation>
        <location evidence="1 7">Cell outer membrane</location>
        <topology evidence="1 7">Multi-pass membrane protein</topology>
    </subcellularLocation>
</comment>
<evidence type="ECO:0000256" key="5">
    <source>
        <dbReference type="ARBA" id="ARBA00023136"/>
    </source>
</evidence>
<gene>
    <name evidence="10" type="ORF">EO244_03740</name>
</gene>
<keyword evidence="5 7" id="KW-0472">Membrane</keyword>
<dbReference type="Pfam" id="PF13715">
    <property type="entry name" value="CarbopepD_reg_2"/>
    <property type="match status" value="1"/>
</dbReference>